<evidence type="ECO:0000256" key="1">
    <source>
        <dbReference type="SAM" id="Coils"/>
    </source>
</evidence>
<keyword evidence="1" id="KW-0175">Coiled coil</keyword>
<evidence type="ECO:0000313" key="3">
    <source>
        <dbReference type="Proteomes" id="UP001164746"/>
    </source>
</evidence>
<evidence type="ECO:0000313" key="2">
    <source>
        <dbReference type="EMBL" id="WAQ94702.1"/>
    </source>
</evidence>
<proteinExistence type="predicted"/>
<organism evidence="2 3">
    <name type="scientific">Mya arenaria</name>
    <name type="common">Soft-shell clam</name>
    <dbReference type="NCBI Taxonomy" id="6604"/>
    <lineage>
        <taxon>Eukaryota</taxon>
        <taxon>Metazoa</taxon>
        <taxon>Spiralia</taxon>
        <taxon>Lophotrochozoa</taxon>
        <taxon>Mollusca</taxon>
        <taxon>Bivalvia</taxon>
        <taxon>Autobranchia</taxon>
        <taxon>Heteroconchia</taxon>
        <taxon>Euheterodonta</taxon>
        <taxon>Imparidentia</taxon>
        <taxon>Neoheterodontei</taxon>
        <taxon>Myida</taxon>
        <taxon>Myoidea</taxon>
        <taxon>Myidae</taxon>
        <taxon>Mya</taxon>
    </lineage>
</organism>
<name>A0ABY7DAL8_MYAAR</name>
<accession>A0ABY7DAL8</accession>
<protein>
    <submittedName>
        <fullName evidence="2">Uncharacterized protein</fullName>
    </submittedName>
</protein>
<reference evidence="2" key="1">
    <citation type="submission" date="2022-11" db="EMBL/GenBank/DDBJ databases">
        <title>Centuries of genome instability and evolution in soft-shell clam transmissible cancer (bioRxiv).</title>
        <authorList>
            <person name="Hart S.F.M."/>
            <person name="Yonemitsu M.A."/>
            <person name="Giersch R.M."/>
            <person name="Beal B.F."/>
            <person name="Arriagada G."/>
            <person name="Davis B.W."/>
            <person name="Ostrander E.A."/>
            <person name="Goff S.P."/>
            <person name="Metzger M.J."/>
        </authorList>
    </citation>
    <scope>NUCLEOTIDE SEQUENCE</scope>
    <source>
        <strain evidence="2">MELC-2E11</strain>
        <tissue evidence="2">Siphon/mantle</tissue>
    </source>
</reference>
<sequence>MTTKSDNLASVQTAALVDAERKFKRACAQVNLLNAQLEEMQTRYQRAKDDGFRSFRYNLRLKLACNEGVRNMYYEYAYAQAEIVVELRRQLYGEEVDISMCSSKPSNAQLEEMQGRYQRAKDDGFRSFRYNLRLKLACNEGVRNMYYEYAYAQAEIVVELRRQLYGEEVDISDYLASVQTAALVDAERKFERACAQVNLLNAQLEEMQARYQRAKDEGLRSFRYNLRLKLACNEGVRNMYYEYAYAQAEIVVELRRQLYGEEVDIVSGNDDLALDD</sequence>
<dbReference type="EMBL" id="CP111012">
    <property type="protein sequence ID" value="WAQ94702.1"/>
    <property type="molecule type" value="Genomic_DNA"/>
</dbReference>
<gene>
    <name evidence="2" type="ORF">MAR_007173</name>
</gene>
<dbReference type="Proteomes" id="UP001164746">
    <property type="component" value="Chromosome 1"/>
</dbReference>
<feature type="coiled-coil region" evidence="1">
    <location>
        <begin position="183"/>
        <end position="217"/>
    </location>
</feature>
<keyword evidence="3" id="KW-1185">Reference proteome</keyword>
<feature type="coiled-coil region" evidence="1">
    <location>
        <begin position="16"/>
        <end position="50"/>
    </location>
</feature>